<evidence type="ECO:0000256" key="3">
    <source>
        <dbReference type="SAM" id="MobiDB-lite"/>
    </source>
</evidence>
<proteinExistence type="inferred from homology"/>
<dbReference type="GO" id="GO:0005634">
    <property type="term" value="C:nucleus"/>
    <property type="evidence" value="ECO:0007669"/>
    <property type="project" value="TreeGrafter"/>
</dbReference>
<dbReference type="Pfam" id="PF04499">
    <property type="entry name" value="SAPS"/>
    <property type="match status" value="1"/>
</dbReference>
<feature type="region of interest" description="Disordered" evidence="3">
    <location>
        <begin position="906"/>
        <end position="994"/>
    </location>
</feature>
<dbReference type="InterPro" id="IPR007587">
    <property type="entry name" value="SAPS"/>
</dbReference>
<dbReference type="PANTHER" id="PTHR12634">
    <property type="entry name" value="SIT4 YEAST -ASSOCIATING PROTEIN-RELATED"/>
    <property type="match status" value="1"/>
</dbReference>
<comment type="similarity">
    <text evidence="1">Belongs to the SAPS family.</text>
</comment>
<feature type="compositionally biased region" description="Basic and acidic residues" evidence="3">
    <location>
        <begin position="940"/>
        <end position="961"/>
    </location>
</feature>
<dbReference type="GO" id="GO:0005829">
    <property type="term" value="C:cytosol"/>
    <property type="evidence" value="ECO:0007669"/>
    <property type="project" value="TreeGrafter"/>
</dbReference>
<dbReference type="GO" id="GO:0019888">
    <property type="term" value="F:protein phosphatase regulator activity"/>
    <property type="evidence" value="ECO:0007669"/>
    <property type="project" value="TreeGrafter"/>
</dbReference>
<feature type="region of interest" description="Disordered" evidence="3">
    <location>
        <begin position="423"/>
        <end position="451"/>
    </location>
</feature>
<dbReference type="PANTHER" id="PTHR12634:SF8">
    <property type="entry name" value="FIERY MOUNTAIN, ISOFORM D"/>
    <property type="match status" value="1"/>
</dbReference>
<feature type="compositionally biased region" description="Low complexity" evidence="3">
    <location>
        <begin position="964"/>
        <end position="981"/>
    </location>
</feature>
<dbReference type="SUPFAM" id="SSF48371">
    <property type="entry name" value="ARM repeat"/>
    <property type="match status" value="1"/>
</dbReference>
<feature type="compositionally biased region" description="Polar residues" evidence="3">
    <location>
        <begin position="915"/>
        <end position="926"/>
    </location>
</feature>
<dbReference type="EMBL" id="GGFM01001142">
    <property type="protein sequence ID" value="MBW21893.1"/>
    <property type="molecule type" value="Transcribed_RNA"/>
</dbReference>
<name>A0A2M3Z049_9DIPT</name>
<organism evidence="4">
    <name type="scientific">Anopheles braziliensis</name>
    <dbReference type="NCBI Taxonomy" id="58242"/>
    <lineage>
        <taxon>Eukaryota</taxon>
        <taxon>Metazoa</taxon>
        <taxon>Ecdysozoa</taxon>
        <taxon>Arthropoda</taxon>
        <taxon>Hexapoda</taxon>
        <taxon>Insecta</taxon>
        <taxon>Pterygota</taxon>
        <taxon>Neoptera</taxon>
        <taxon>Endopterygota</taxon>
        <taxon>Diptera</taxon>
        <taxon>Nematocera</taxon>
        <taxon>Culicoidea</taxon>
        <taxon>Culicidae</taxon>
        <taxon>Anophelinae</taxon>
        <taxon>Anopheles</taxon>
    </lineage>
</organism>
<dbReference type="InterPro" id="IPR016024">
    <property type="entry name" value="ARM-type_fold"/>
</dbReference>
<protein>
    <submittedName>
        <fullName evidence="4">Putative sap family cell cycle dependent phosphatase-associated protein</fullName>
    </submittedName>
</protein>
<sequence length="994" mass="108049">MFWDLQSTQSNIDTLLSKEGLTLEDVLEYENVLQECKSQNPKLLQYLNRTEIFDALIDLIIQEPAANVDDNIRFMHSNMACEILTSDVPSFKTHLVENQNFLNKLYSFLTKEPPLNPLLTSFFCKTFGMLITKQAEQDYFSYKSVCLQVLEFIKSKKGFLASVLRHFGNQVISDLLLSHITDIEDAELKSELLEWLNEQNLVSEIIALLKQPGQVQKHYNVAQFLIELIKITRCKRQNERQDKVTTDPILNTLEDENTTKLLLDVILQENGEESAMVAGLQIILRLLENTIIQEPVSDTALQMVIDAEKEHHDLVVTRLVNIIKPRIPEFVNLLNNPPPKPDMISTVGILSPPLGNVRLQICNLLTVLLETEEKETIGALCDADYFNTMLNLFQKYRWNNFLHSRVSVCVNYAIGSFDQLESGDGEGSGTSDGNGEEGADGAGEEKTDDGATAENKNLRTSNLQRHLILDCKLAKNLILLHQMNSGQEGKEPFRRLGFMGHLIEMLDALTTSMKLSSEIRALVQSTLDEKEKEDWEKLAEGDDSELAATLAMQKKYLANAVPRGQSAATRGMPGIGSFDINREHLAVEELLQSISSAFIDFKLPMDDTDPTNTWAYFGAGDADEAFGTGEGGSLGELPDLGLGDVGDNDDDDPFGNVGGNIFQGKSSINDDEEDTNDPFAPLQSADMAAGANSIDNDSLVGDTLLGHNVGLDYRSTLVSAGLEENEADASDVPLTGSMDHNILQFLQAVNEATPNSASTSTAIGTSGMNDNFADFDAVLGSGGFDAATTGSPFDPIFAPVTTPIGSSSTSNGPTEFDFENADIFCSITQPSNDAIPSNDVSTIDVTKVPEVDETTSTKLAVSVDANDKSSAADDVVVQTKAETSSNSVQSDTSLAKMLDVKSSDLLDTAPDANNDKSLTGDNITSSKNDDTKSTEANANRSEKDNTETESKLAKEDGRVEQELAGVPETAAASTAAPEGNSSVADSNSSEPSDN</sequence>
<feature type="compositionally biased region" description="Polar residues" evidence="3">
    <location>
        <begin position="982"/>
        <end position="994"/>
    </location>
</feature>
<evidence type="ECO:0000256" key="2">
    <source>
        <dbReference type="ARBA" id="ARBA00023306"/>
    </source>
</evidence>
<evidence type="ECO:0000313" key="4">
    <source>
        <dbReference type="EMBL" id="MBW21893.1"/>
    </source>
</evidence>
<accession>A0A2M3Z049</accession>
<evidence type="ECO:0000256" key="1">
    <source>
        <dbReference type="ARBA" id="ARBA00006180"/>
    </source>
</evidence>
<reference evidence="4" key="1">
    <citation type="submission" date="2018-01" db="EMBL/GenBank/DDBJ databases">
        <title>An insight into the sialome of Amazonian anophelines.</title>
        <authorList>
            <person name="Ribeiro J.M."/>
            <person name="Scarpassa V."/>
            <person name="Calvo E."/>
        </authorList>
    </citation>
    <scope>NUCLEOTIDE SEQUENCE</scope>
    <source>
        <tissue evidence="4">Salivary glands</tissue>
    </source>
</reference>
<dbReference type="GO" id="GO:0019903">
    <property type="term" value="F:protein phosphatase binding"/>
    <property type="evidence" value="ECO:0007669"/>
    <property type="project" value="InterPro"/>
</dbReference>
<dbReference type="AlphaFoldDB" id="A0A2M3Z049"/>
<keyword evidence="2" id="KW-0131">Cell cycle</keyword>